<proteinExistence type="predicted"/>
<dbReference type="AlphaFoldDB" id="A0A9P9JIW7"/>
<protein>
    <recommendedName>
        <fullName evidence="5">Fucose-specific lectin</fullName>
    </recommendedName>
</protein>
<evidence type="ECO:0000313" key="4">
    <source>
        <dbReference type="Proteomes" id="UP000738349"/>
    </source>
</evidence>
<reference evidence="3" key="1">
    <citation type="journal article" date="2021" name="Nat. Commun.">
        <title>Genetic determinants of endophytism in the Arabidopsis root mycobiome.</title>
        <authorList>
            <person name="Mesny F."/>
            <person name="Miyauchi S."/>
            <person name="Thiergart T."/>
            <person name="Pickel B."/>
            <person name="Atanasova L."/>
            <person name="Karlsson M."/>
            <person name="Huettel B."/>
            <person name="Barry K.W."/>
            <person name="Haridas S."/>
            <person name="Chen C."/>
            <person name="Bauer D."/>
            <person name="Andreopoulos W."/>
            <person name="Pangilinan J."/>
            <person name="LaButti K."/>
            <person name="Riley R."/>
            <person name="Lipzen A."/>
            <person name="Clum A."/>
            <person name="Drula E."/>
            <person name="Henrissat B."/>
            <person name="Kohler A."/>
            <person name="Grigoriev I.V."/>
            <person name="Martin F.M."/>
            <person name="Hacquard S."/>
        </authorList>
    </citation>
    <scope>NUCLEOTIDE SEQUENCE</scope>
    <source>
        <strain evidence="3">MPI-CAGE-AT-0147</strain>
    </source>
</reference>
<feature type="region of interest" description="Disordered" evidence="1">
    <location>
        <begin position="105"/>
        <end position="134"/>
    </location>
</feature>
<name>A0A9P9JIW7_9HYPO</name>
<gene>
    <name evidence="3" type="ORF">EDB81DRAFT_896919</name>
</gene>
<keyword evidence="4" id="KW-1185">Reference proteome</keyword>
<dbReference type="Proteomes" id="UP000738349">
    <property type="component" value="Unassembled WGS sequence"/>
</dbReference>
<accession>A0A9P9JIW7</accession>
<evidence type="ECO:0008006" key="5">
    <source>
        <dbReference type="Google" id="ProtNLM"/>
    </source>
</evidence>
<dbReference type="EMBL" id="JAGMUV010000001">
    <property type="protein sequence ID" value="KAH7176021.1"/>
    <property type="molecule type" value="Genomic_DNA"/>
</dbReference>
<sequence>MSSRQPYADLPEVYTDPDSNLPQYVPPFEGGYQHVAAVDDLPEPLYTPKPDDNYRASHAVRDTPFDSKSGRRICGLKRTLFFILAVAAILVIGAIVGGAVGGTVAKQSSTDVPSSSATRTASPPSSTSGSSSILPESGIASVNWTDSNNFSHYYVFHQNRSKDLIASSWDSQNKTWTTRSVSEDVRQSSNEGFDIIEGTPITAVAWSSVSDWNIRVFVLTTGNNTWEWEILNNRKGSNIAAWRPNNPGDDVPIILAFQNEKRDLAHALSKNPLGDDWAEVSMGSISVAKTSGLAITSFGDSGNLSDIKWRLYVESNDKLREVFLMPSAKSPHVNSLSLGDTPSSSNTNFAAVCFDLVYVIVADIHNDGGVVARWWDDTWRKLKLGEAGLISDSF</sequence>
<keyword evidence="2" id="KW-0812">Transmembrane</keyword>
<comment type="caution">
    <text evidence="3">The sequence shown here is derived from an EMBL/GenBank/DDBJ whole genome shotgun (WGS) entry which is preliminary data.</text>
</comment>
<keyword evidence="2" id="KW-0472">Membrane</keyword>
<feature type="region of interest" description="Disordered" evidence="1">
    <location>
        <begin position="1"/>
        <end position="22"/>
    </location>
</feature>
<evidence type="ECO:0000313" key="3">
    <source>
        <dbReference type="EMBL" id="KAH7176021.1"/>
    </source>
</evidence>
<evidence type="ECO:0000256" key="2">
    <source>
        <dbReference type="SAM" id="Phobius"/>
    </source>
</evidence>
<organism evidence="3 4">
    <name type="scientific">Dactylonectria macrodidyma</name>
    <dbReference type="NCBI Taxonomy" id="307937"/>
    <lineage>
        <taxon>Eukaryota</taxon>
        <taxon>Fungi</taxon>
        <taxon>Dikarya</taxon>
        <taxon>Ascomycota</taxon>
        <taxon>Pezizomycotina</taxon>
        <taxon>Sordariomycetes</taxon>
        <taxon>Hypocreomycetidae</taxon>
        <taxon>Hypocreales</taxon>
        <taxon>Nectriaceae</taxon>
        <taxon>Dactylonectria</taxon>
    </lineage>
</organism>
<evidence type="ECO:0000256" key="1">
    <source>
        <dbReference type="SAM" id="MobiDB-lite"/>
    </source>
</evidence>
<dbReference type="OrthoDB" id="5396810at2759"/>
<feature type="compositionally biased region" description="Low complexity" evidence="1">
    <location>
        <begin position="113"/>
        <end position="132"/>
    </location>
</feature>
<feature type="transmembrane region" description="Helical" evidence="2">
    <location>
        <begin position="80"/>
        <end position="105"/>
    </location>
</feature>
<keyword evidence="2" id="KW-1133">Transmembrane helix</keyword>
<dbReference type="Gene3D" id="2.120.10.70">
    <property type="entry name" value="Fucose-specific lectin"/>
    <property type="match status" value="1"/>
</dbReference>
<dbReference type="SUPFAM" id="SSF89372">
    <property type="entry name" value="Fucose-specific lectin"/>
    <property type="match status" value="1"/>
</dbReference>